<dbReference type="AlphaFoldDB" id="A0A0H4WL46"/>
<dbReference type="InterPro" id="IPR004869">
    <property type="entry name" value="MMPL_dom"/>
</dbReference>
<organism evidence="10 11">
    <name type="scientific">Pseudomyxococcus hansupus</name>
    <dbReference type="NCBI Taxonomy" id="1297742"/>
    <lineage>
        <taxon>Bacteria</taxon>
        <taxon>Pseudomonadati</taxon>
        <taxon>Myxococcota</taxon>
        <taxon>Myxococcia</taxon>
        <taxon>Myxococcales</taxon>
        <taxon>Cystobacterineae</taxon>
        <taxon>Myxococcaceae</taxon>
        <taxon>Pseudomyxococcus</taxon>
    </lineage>
</organism>
<dbReference type="InterPro" id="IPR050545">
    <property type="entry name" value="Mycobact_MmpL"/>
</dbReference>
<evidence type="ECO:0000256" key="2">
    <source>
        <dbReference type="ARBA" id="ARBA00022475"/>
    </source>
</evidence>
<dbReference type="PANTHER" id="PTHR33406:SF13">
    <property type="entry name" value="MEMBRANE PROTEIN YDFJ"/>
    <property type="match status" value="1"/>
</dbReference>
<dbReference type="GO" id="GO:0005886">
    <property type="term" value="C:plasma membrane"/>
    <property type="evidence" value="ECO:0007669"/>
    <property type="project" value="UniProtKB-SubCell"/>
</dbReference>
<keyword evidence="6" id="KW-0175">Coiled coil</keyword>
<dbReference type="STRING" id="1297742.A176_000361"/>
<dbReference type="PATRIC" id="fig|1297742.4.peg.368"/>
<evidence type="ECO:0000313" key="10">
    <source>
        <dbReference type="EMBL" id="AKQ63449.1"/>
    </source>
</evidence>
<proteinExistence type="predicted"/>
<feature type="transmembrane region" description="Helical" evidence="8">
    <location>
        <begin position="397"/>
        <end position="423"/>
    </location>
</feature>
<feature type="coiled-coil region" evidence="6">
    <location>
        <begin position="534"/>
        <end position="597"/>
    </location>
</feature>
<feature type="transmembrane region" description="Helical" evidence="8">
    <location>
        <begin position="459"/>
        <end position="480"/>
    </location>
</feature>
<evidence type="ECO:0000256" key="6">
    <source>
        <dbReference type="SAM" id="Coils"/>
    </source>
</evidence>
<accession>A0A0H4WL46</accession>
<feature type="region of interest" description="Disordered" evidence="7">
    <location>
        <begin position="870"/>
        <end position="894"/>
    </location>
</feature>
<keyword evidence="5 8" id="KW-0472">Membrane</keyword>
<feature type="transmembrane region" description="Helical" evidence="8">
    <location>
        <begin position="297"/>
        <end position="318"/>
    </location>
</feature>
<keyword evidence="11" id="KW-1185">Reference proteome</keyword>
<gene>
    <name evidence="10" type="ORF">A176_000361</name>
</gene>
<comment type="subcellular location">
    <subcellularLocation>
        <location evidence="1">Cell membrane</location>
        <topology evidence="1">Multi-pass membrane protein</topology>
    </subcellularLocation>
</comment>
<evidence type="ECO:0000256" key="1">
    <source>
        <dbReference type="ARBA" id="ARBA00004651"/>
    </source>
</evidence>
<protein>
    <recommendedName>
        <fullName evidence="9">SSD domain-containing protein</fullName>
    </recommendedName>
</protein>
<dbReference type="SUPFAM" id="SSF82866">
    <property type="entry name" value="Multidrug efflux transporter AcrB transmembrane domain"/>
    <property type="match status" value="2"/>
</dbReference>
<keyword evidence="2" id="KW-1003">Cell membrane</keyword>
<feature type="transmembrane region" description="Helical" evidence="8">
    <location>
        <begin position="838"/>
        <end position="861"/>
    </location>
</feature>
<evidence type="ECO:0000256" key="4">
    <source>
        <dbReference type="ARBA" id="ARBA00022989"/>
    </source>
</evidence>
<keyword evidence="4 8" id="KW-1133">Transmembrane helix</keyword>
<feature type="transmembrane region" description="Helical" evidence="8">
    <location>
        <begin position="372"/>
        <end position="391"/>
    </location>
</feature>
<feature type="transmembrane region" description="Helical" evidence="8">
    <location>
        <begin position="273"/>
        <end position="290"/>
    </location>
</feature>
<dbReference type="InterPro" id="IPR000731">
    <property type="entry name" value="SSD"/>
</dbReference>
<feature type="transmembrane region" description="Helical" evidence="8">
    <location>
        <begin position="21"/>
        <end position="42"/>
    </location>
</feature>
<dbReference type="PROSITE" id="PS50156">
    <property type="entry name" value="SSD"/>
    <property type="match status" value="1"/>
</dbReference>
<dbReference type="EMBL" id="CP012109">
    <property type="protein sequence ID" value="AKQ63449.1"/>
    <property type="molecule type" value="Genomic_DNA"/>
</dbReference>
<evidence type="ECO:0000313" key="11">
    <source>
        <dbReference type="Proteomes" id="UP000009026"/>
    </source>
</evidence>
<dbReference type="eggNOG" id="COG1033">
    <property type="taxonomic scope" value="Bacteria"/>
</dbReference>
<dbReference type="KEGG" id="mym:A176_000361"/>
<feature type="transmembrane region" description="Helical" evidence="8">
    <location>
        <begin position="716"/>
        <end position="738"/>
    </location>
</feature>
<evidence type="ECO:0000256" key="5">
    <source>
        <dbReference type="ARBA" id="ARBA00023136"/>
    </source>
</evidence>
<feature type="transmembrane region" description="Helical" evidence="8">
    <location>
        <begin position="773"/>
        <end position="794"/>
    </location>
</feature>
<reference evidence="10 11" key="1">
    <citation type="journal article" date="2016" name="PLoS ONE">
        <title>Complete Genome Sequence and Comparative Genomics of a Novel Myxobacterium Myxococcus hansupus.</title>
        <authorList>
            <person name="Sharma G."/>
            <person name="Narwani T."/>
            <person name="Subramanian S."/>
        </authorList>
    </citation>
    <scope>NUCLEOTIDE SEQUENCE [LARGE SCALE GENOMIC DNA]</scope>
    <source>
        <strain evidence="11">mixupus</strain>
    </source>
</reference>
<feature type="compositionally biased region" description="Gly residues" evidence="7">
    <location>
        <begin position="877"/>
        <end position="886"/>
    </location>
</feature>
<keyword evidence="3 8" id="KW-0812">Transmembrane</keyword>
<dbReference type="Pfam" id="PF03176">
    <property type="entry name" value="MMPL"/>
    <property type="match status" value="2"/>
</dbReference>
<evidence type="ECO:0000256" key="7">
    <source>
        <dbReference type="SAM" id="MobiDB-lite"/>
    </source>
</evidence>
<feature type="transmembrane region" description="Helical" evidence="8">
    <location>
        <begin position="324"/>
        <end position="345"/>
    </location>
</feature>
<dbReference type="PANTHER" id="PTHR33406">
    <property type="entry name" value="MEMBRANE PROTEIN MJ1562-RELATED"/>
    <property type="match status" value="1"/>
</dbReference>
<dbReference type="Proteomes" id="UP000009026">
    <property type="component" value="Chromosome"/>
</dbReference>
<dbReference type="OrthoDB" id="49344at2"/>
<evidence type="ECO:0000259" key="9">
    <source>
        <dbReference type="PROSITE" id="PS50156"/>
    </source>
</evidence>
<feature type="transmembrane region" description="Helical" evidence="8">
    <location>
        <begin position="806"/>
        <end position="832"/>
    </location>
</feature>
<dbReference type="RefSeq" id="WP_002633188.1">
    <property type="nucleotide sequence ID" value="NZ_CP012109.1"/>
</dbReference>
<name>A0A0H4WL46_9BACT</name>
<feature type="domain" description="SSD" evidence="9">
    <location>
        <begin position="745"/>
        <end position="864"/>
    </location>
</feature>
<feature type="transmembrane region" description="Helical" evidence="8">
    <location>
        <begin position="745"/>
        <end position="767"/>
    </location>
</feature>
<sequence>MSGDRNSNSHSRFAHAFAGLLVQRAGSVLLVMLALLAVSLWGTSKLHINSNQLDLISQDLEEVKDVKQVIDMVGGSGFLMVALRSSDEAAMKRTADDLAAILQADKENVRNVSYKLPVEFIQQNMVLFVKTEDLVEGKRRIMEFLRDKLKRSNPFFIDLGGSKPVELNMQDLVDKYSSIGKKSIRDDYNISNDKKMLMLLVKPMWDNTEIGKTKEYLERLKGQIDAYSAQPGKVKLVEDYKLMGDDKTIAYGFTGSYKTTVDDSYAIEDSLEPVTLIALGSIFLITIIFFRKLAPTFLVVIGTVVGTLYTLGFTYATVGELNMITSILGGILLGFGIDYGIHFIFRTRLELGAGKPYDVAIRDAVMNAGRPAAVAAVVTAGSFFVLMVSEFRGFSQFGFLAGAGTLILGLTLFCWSASILALAGRINPELPQKLIGIMKPPPTNSATTGKELRIPKPKLVLGVSTAIVALICAAAVPWAGSEEPPKGVELGFFERLKYGVSFNYNTRALIPDGMSSVLLQDEINERFNISSDPMAIYTKDLDEAEGVYRELTQNPEKYPSIDQVVSIFTFVPPAETAAANAKVLEEWKAEMAQLEADGFSVAALPPEMQANAEFFQKVLDAKPFDVHGVPANYTAQFRNLPSAKPENHGYLTYIYASVDLMDGQKMLAFSDETRVIKASYTPGKFDQDAWDPKAPTVEKEFRAAGATQLYARLARIVLWDGKLTVVLTALWILAMHFLDFRNVKLALASVIPLGVGVAMMLGIMALTGLRLNFMNIIILPILLGFGVSHGLYLLHRFLEGTSPLVALRSVGAAVASSTLTAVVAFAALLAAAHNGLRSMGLVACIGLITTLVVSFTVLAAVMQLMYDRRQRESGKPSGEGGSAGGGKDSEPKAA</sequence>
<evidence type="ECO:0000256" key="8">
    <source>
        <dbReference type="SAM" id="Phobius"/>
    </source>
</evidence>
<evidence type="ECO:0000256" key="3">
    <source>
        <dbReference type="ARBA" id="ARBA00022692"/>
    </source>
</evidence>
<dbReference type="Gene3D" id="1.20.1640.10">
    <property type="entry name" value="Multidrug efflux transporter AcrB transmembrane domain"/>
    <property type="match status" value="2"/>
</dbReference>